<dbReference type="PANTHER" id="PTHR11014">
    <property type="entry name" value="PEPTIDASE M20 FAMILY MEMBER"/>
    <property type="match status" value="1"/>
</dbReference>
<dbReference type="GO" id="GO:0016787">
    <property type="term" value="F:hydrolase activity"/>
    <property type="evidence" value="ECO:0007669"/>
    <property type="project" value="UniProtKB-KW"/>
</dbReference>
<reference evidence="1 2" key="1">
    <citation type="submission" date="2017-09" db="EMBL/GenBank/DDBJ databases">
        <authorList>
            <person name="Lee N."/>
            <person name="Cho B.-K."/>
        </authorList>
    </citation>
    <scope>NUCLEOTIDE SEQUENCE [LARGE SCALE GENOMIC DNA]</scope>
    <source>
        <strain evidence="1 2">ATCC 12853</strain>
    </source>
</reference>
<dbReference type="SUPFAM" id="SSF53187">
    <property type="entry name" value="Zn-dependent exopeptidases"/>
    <property type="match status" value="1"/>
</dbReference>
<protein>
    <submittedName>
        <fullName evidence="1">M20/M25/M40 family metallo-hydrolase</fullName>
    </submittedName>
</protein>
<dbReference type="KEGG" id="ska:CP970_09725"/>
<dbReference type="RefSeq" id="WP_055543450.1">
    <property type="nucleotide sequence ID" value="NZ_CP023699.1"/>
</dbReference>
<dbReference type="Proteomes" id="UP000325529">
    <property type="component" value="Chromosome"/>
</dbReference>
<evidence type="ECO:0000313" key="2">
    <source>
        <dbReference type="Proteomes" id="UP000325529"/>
    </source>
</evidence>
<gene>
    <name evidence="1" type="ORF">CP970_09725</name>
</gene>
<name>A0A5J6G608_STRKN</name>
<dbReference type="EMBL" id="CP023699">
    <property type="protein sequence ID" value="QEU91120.1"/>
    <property type="molecule type" value="Genomic_DNA"/>
</dbReference>
<sequence length="437" mass="45920">MTRPNKPVLNRRTLLGGTAAAGVGAVVPAGTAAAGDVGKQRGPLDQRAIDAVVRRVESGLVELRRDLHAHPETAKSETSAGEVATSRIVAHLLRAAGLEVTTGVGGFGVVGVLKGARPGRTVAYRADMDAVPPEGIFPEATQPAHACGHDIHTAVGVGVAQTLARLRHRLSGTVVFFFQPGEEALEGARAMIDAGVLRDYAPEEIHALHCGPFPVGQFAVTPGSGLPGQDGTVIKVNGADALARAERLAAEITGLSTVAPPETSAGLEKMVADVQIKDGPLARFVTVQAGAAKAEDTGQVTVSVWYRCWPEERYVEVREAVRGLAKKYEGAVVDFDREPFPALVCPERDALALGRHLRRVLGPDGVTVMHAAFPFNGEDYALFLDRIPGTYSFLGVRRPGTDIAEGVPHYGTFDPDTKAIGVGVRAMAGWLAARAKA</sequence>
<dbReference type="PROSITE" id="PS51318">
    <property type="entry name" value="TAT"/>
    <property type="match status" value="1"/>
</dbReference>
<dbReference type="AlphaFoldDB" id="A0A5J6G608"/>
<keyword evidence="2" id="KW-1185">Reference proteome</keyword>
<dbReference type="PANTHER" id="PTHR11014:SF63">
    <property type="entry name" value="METALLOPEPTIDASE, PUTATIVE (AFU_ORTHOLOGUE AFUA_6G09600)-RELATED"/>
    <property type="match status" value="1"/>
</dbReference>
<keyword evidence="1" id="KW-0378">Hydrolase</keyword>
<dbReference type="Gene3D" id="3.30.70.360">
    <property type="match status" value="1"/>
</dbReference>
<organism evidence="1 2">
    <name type="scientific">Streptomyces kanamyceticus</name>
    <dbReference type="NCBI Taxonomy" id="1967"/>
    <lineage>
        <taxon>Bacteria</taxon>
        <taxon>Bacillati</taxon>
        <taxon>Actinomycetota</taxon>
        <taxon>Actinomycetes</taxon>
        <taxon>Kitasatosporales</taxon>
        <taxon>Streptomycetaceae</taxon>
        <taxon>Streptomyces</taxon>
    </lineage>
</organism>
<dbReference type="OrthoDB" id="9777385at2"/>
<proteinExistence type="predicted"/>
<evidence type="ECO:0000313" key="1">
    <source>
        <dbReference type="EMBL" id="QEU91120.1"/>
    </source>
</evidence>
<dbReference type="InterPro" id="IPR002933">
    <property type="entry name" value="Peptidase_M20"/>
</dbReference>
<dbReference type="InterPro" id="IPR017439">
    <property type="entry name" value="Amidohydrolase"/>
</dbReference>
<dbReference type="Pfam" id="PF01546">
    <property type="entry name" value="Peptidase_M20"/>
    <property type="match status" value="1"/>
</dbReference>
<dbReference type="InterPro" id="IPR006311">
    <property type="entry name" value="TAT_signal"/>
</dbReference>
<accession>A0A5J6G608</accession>
<dbReference type="Gene3D" id="3.40.630.10">
    <property type="entry name" value="Zn peptidases"/>
    <property type="match status" value="1"/>
</dbReference>